<reference evidence="2" key="1">
    <citation type="submission" date="2019-11" db="EMBL/GenBank/DDBJ databases">
        <title>Leishmania tarentolae CDS.</title>
        <authorList>
            <person name="Goto Y."/>
            <person name="Yamagishi J."/>
        </authorList>
    </citation>
    <scope>NUCLEOTIDE SEQUENCE [LARGE SCALE GENOMIC DNA]</scope>
    <source>
        <strain evidence="2">Parrot Tar II</strain>
    </source>
</reference>
<feature type="region of interest" description="Disordered" evidence="1">
    <location>
        <begin position="1"/>
        <end position="27"/>
    </location>
</feature>
<comment type="caution">
    <text evidence="2">The sequence shown here is derived from an EMBL/GenBank/DDBJ whole genome shotgun (WGS) entry which is preliminary data.</text>
</comment>
<name>A0A640K8J0_LEITA</name>
<feature type="region of interest" description="Disordered" evidence="1">
    <location>
        <begin position="675"/>
        <end position="722"/>
    </location>
</feature>
<dbReference type="EMBL" id="BLBS01000007">
    <property type="protein sequence ID" value="GET85880.1"/>
    <property type="molecule type" value="Genomic_DNA"/>
</dbReference>
<feature type="region of interest" description="Disordered" evidence="1">
    <location>
        <begin position="503"/>
        <end position="556"/>
    </location>
</feature>
<dbReference type="VEuPathDB" id="TriTrypDB:LtaPh_0601600"/>
<dbReference type="Proteomes" id="UP000419144">
    <property type="component" value="Unassembled WGS sequence"/>
</dbReference>
<gene>
    <name evidence="2" type="ORF">LtaPh_0601600</name>
</gene>
<accession>A0A640K8J0</accession>
<feature type="compositionally biased region" description="Low complexity" evidence="1">
    <location>
        <begin position="292"/>
        <end position="304"/>
    </location>
</feature>
<evidence type="ECO:0000256" key="1">
    <source>
        <dbReference type="SAM" id="MobiDB-lite"/>
    </source>
</evidence>
<sequence>MGPPKGNLGATHRGLNDASGPNYAEPSLDSTATIQQLLAIARGDFSSVATADGLNTAPNGASGSAKGWTADGSEHALGAFTGSFSPFTNASRSASSGGETRLTAVTMAAGPASPCSTSPPAFLLSQTASTGNGVGAWSAMPDSFGGGGDTSTLTKAEVGAFYLTAFVAQALHLEDYWVHLGHQIEVDQHVEFIQYCAREGFGAPKTMHLLSWWRQYRSLVRGDSDVSAEAPIAPLLLSDGNPQRSTPAFHFHSSNMSSGSAGGGEHGSAGGSASSHGKEGGGGKASKKGRRLSASTSAGAALGSEQDGSAGAAPTPLLYATHAEALHGELQRFVQWELEHEWAWQQVPREPVASAAVTPVTPRLAALNGGHRRSISSMPSAGVAKPSRVEKAKMQQLQQQEMEAEEQRLARLATMPAENIFLTKDELNGFLQFVVEEDLLSHTALHRCTASHTQQPMSTLSRSAGAPVCFAVQVETPMPVLSLREATRLSALQRGGGSVAAFALPATRDDVPGGDATIPGATTPQQSPPLPTTTSGQRKAVGGRSRTSSKRSIKGASKDVAAATAAEASAAAAAAAAPPAPPELALSLTAMEALRAEQAKEAAACQAAYEEELAQAAAHQRAEQHAADINLFFENQRTNDAVQAVYASIEDALAARQQRILERVVALERALGLSTPSTGAGRLDSAGADHDDSGAASAAPKHTSSRGASCSGASSSGKRKAR</sequence>
<keyword evidence="3" id="KW-1185">Reference proteome</keyword>
<dbReference type="AlphaFoldDB" id="A0A640K8J0"/>
<feature type="region of interest" description="Disordered" evidence="1">
    <location>
        <begin position="236"/>
        <end position="310"/>
    </location>
</feature>
<feature type="compositionally biased region" description="Low complexity" evidence="1">
    <location>
        <begin position="694"/>
        <end position="716"/>
    </location>
</feature>
<evidence type="ECO:0000313" key="3">
    <source>
        <dbReference type="Proteomes" id="UP000419144"/>
    </source>
</evidence>
<dbReference type="OrthoDB" id="273896at2759"/>
<protein>
    <submittedName>
        <fullName evidence="2">Uncharacterized protein</fullName>
    </submittedName>
</protein>
<evidence type="ECO:0000313" key="2">
    <source>
        <dbReference type="EMBL" id="GET85880.1"/>
    </source>
</evidence>
<organism evidence="2 3">
    <name type="scientific">Leishmania tarentolae</name>
    <name type="common">Sauroleishmania tarentolae</name>
    <dbReference type="NCBI Taxonomy" id="5689"/>
    <lineage>
        <taxon>Eukaryota</taxon>
        <taxon>Discoba</taxon>
        <taxon>Euglenozoa</taxon>
        <taxon>Kinetoplastea</taxon>
        <taxon>Metakinetoplastina</taxon>
        <taxon>Trypanosomatida</taxon>
        <taxon>Trypanosomatidae</taxon>
        <taxon>Leishmaniinae</taxon>
        <taxon>Leishmania</taxon>
        <taxon>lizard Leishmania</taxon>
    </lineage>
</organism>
<proteinExistence type="predicted"/>
<feature type="compositionally biased region" description="Gly residues" evidence="1">
    <location>
        <begin position="260"/>
        <end position="270"/>
    </location>
</feature>